<keyword evidence="1" id="KW-0732">Signal</keyword>
<dbReference type="EMBL" id="GFTR01000694">
    <property type="protein sequence ID" value="JAW15732.1"/>
    <property type="molecule type" value="Transcribed_RNA"/>
</dbReference>
<proteinExistence type="predicted"/>
<feature type="signal peptide" evidence="1">
    <location>
        <begin position="1"/>
        <end position="23"/>
    </location>
</feature>
<protein>
    <submittedName>
        <fullName evidence="2">Putative secreted protein</fullName>
    </submittedName>
</protein>
<organism evidence="2">
    <name type="scientific">Panstrongylus lignarius</name>
    <dbReference type="NCBI Taxonomy" id="156445"/>
    <lineage>
        <taxon>Eukaryota</taxon>
        <taxon>Metazoa</taxon>
        <taxon>Ecdysozoa</taxon>
        <taxon>Arthropoda</taxon>
        <taxon>Hexapoda</taxon>
        <taxon>Insecta</taxon>
        <taxon>Pterygota</taxon>
        <taxon>Neoptera</taxon>
        <taxon>Paraneoptera</taxon>
        <taxon>Hemiptera</taxon>
        <taxon>Heteroptera</taxon>
        <taxon>Panheteroptera</taxon>
        <taxon>Cimicomorpha</taxon>
        <taxon>Reduviidae</taxon>
        <taxon>Triatominae</taxon>
        <taxon>Panstrongylus</taxon>
    </lineage>
</organism>
<reference evidence="2" key="1">
    <citation type="journal article" date="2018" name="PLoS Negl. Trop. Dis.">
        <title>An insight into the salivary gland and fat body transcriptome of Panstrongylus lignarius (Hemiptera: Heteroptera), the main vector of Chagas disease in Peru.</title>
        <authorList>
            <person name="Nevoa J.C."/>
            <person name="Mendes M.T."/>
            <person name="da Silva M.V."/>
            <person name="Soares S.C."/>
            <person name="Oliveira C.J.F."/>
            <person name="Ribeiro J.M.C."/>
        </authorList>
    </citation>
    <scope>NUCLEOTIDE SEQUENCE</scope>
</reference>
<dbReference type="AlphaFoldDB" id="A0A224Y3R1"/>
<evidence type="ECO:0000256" key="1">
    <source>
        <dbReference type="SAM" id="SignalP"/>
    </source>
</evidence>
<evidence type="ECO:0000313" key="2">
    <source>
        <dbReference type="EMBL" id="JAW15732.1"/>
    </source>
</evidence>
<accession>A0A224Y3R1</accession>
<feature type="chain" id="PRO_5013279530" evidence="1">
    <location>
        <begin position="24"/>
        <end position="77"/>
    </location>
</feature>
<sequence length="77" mass="8656">MEACQSFRKAILWSFLVCGFSNASHIARILPPYFVASFLARASIWKPVPNTSVLVFYQSLSQFTRAASRQDTIPLVC</sequence>
<name>A0A224Y3R1_9HEMI</name>